<dbReference type="EMBL" id="BAAASK010000002">
    <property type="protein sequence ID" value="GAA2672860.1"/>
    <property type="molecule type" value="Genomic_DNA"/>
</dbReference>
<comment type="caution">
    <text evidence="1">The sequence shown here is derived from an EMBL/GenBank/DDBJ whole genome shotgun (WGS) entry which is preliminary data.</text>
</comment>
<name>A0ABN3SBE6_9ACTN</name>
<evidence type="ECO:0000313" key="2">
    <source>
        <dbReference type="Proteomes" id="UP001499989"/>
    </source>
</evidence>
<dbReference type="RefSeq" id="WP_344571582.1">
    <property type="nucleotide sequence ID" value="NZ_BAAASK010000002.1"/>
</dbReference>
<proteinExistence type="predicted"/>
<protein>
    <recommendedName>
        <fullName evidence="3">DUF1997 domain-containing protein</fullName>
    </recommendedName>
</protein>
<accession>A0ABN3SBE6</accession>
<keyword evidence="2" id="KW-1185">Reference proteome</keyword>
<dbReference type="Proteomes" id="UP001499989">
    <property type="component" value="Unassembled WGS sequence"/>
</dbReference>
<evidence type="ECO:0008006" key="3">
    <source>
        <dbReference type="Google" id="ProtNLM"/>
    </source>
</evidence>
<organism evidence="1 2">
    <name type="scientific">Streptomyces violaceolatus</name>
    <dbReference type="NCBI Taxonomy" id="67378"/>
    <lineage>
        <taxon>Bacteria</taxon>
        <taxon>Bacillati</taxon>
        <taxon>Actinomycetota</taxon>
        <taxon>Actinomycetes</taxon>
        <taxon>Kitasatosporales</taxon>
        <taxon>Streptomycetaceae</taxon>
        <taxon>Streptomyces</taxon>
        <taxon>Streptomyces violaceoruber group</taxon>
    </lineage>
</organism>
<gene>
    <name evidence="1" type="ORF">GCM10010310_13580</name>
</gene>
<reference evidence="1 2" key="1">
    <citation type="journal article" date="2019" name="Int. J. Syst. Evol. Microbiol.">
        <title>The Global Catalogue of Microorganisms (GCM) 10K type strain sequencing project: providing services to taxonomists for standard genome sequencing and annotation.</title>
        <authorList>
            <consortium name="The Broad Institute Genomics Platform"/>
            <consortium name="The Broad Institute Genome Sequencing Center for Infectious Disease"/>
            <person name="Wu L."/>
            <person name="Ma J."/>
        </authorList>
    </citation>
    <scope>NUCLEOTIDE SEQUENCE [LARGE SCALE GENOMIC DNA]</scope>
    <source>
        <strain evidence="1 2">JCM 4531</strain>
    </source>
</reference>
<evidence type="ECO:0000313" key="1">
    <source>
        <dbReference type="EMBL" id="GAA2672860.1"/>
    </source>
</evidence>
<sequence>MMPPDQTTEAAAPAYDVALVPTLLLHTPTPLPPMTGRVSLGTPVVRPLTAAQAAEGDGDWQDFLESQVGRYDFMLLSLVCSFRPARDGSPFVDAGIGIRLEAPDEPTDRQPIAWSISPKKRAAPVSPSATQLKLTAKLMLVEAGVEYAPEQGSREELFVVGMGERDSDPEWRFSATADTPLVGDESLALIVRVPTGVLARAHITMAATVKQRRLGLIPYRAELPAALRTIDVR</sequence>